<reference evidence="2 3" key="1">
    <citation type="submission" date="2022-01" db="EMBL/GenBank/DDBJ databases">
        <title>Alkalihalobacillus sp. EGI L200015, a novel bacterium isolated from a salt lake sediment.</title>
        <authorList>
            <person name="Gao L."/>
            <person name="Fang B.-Z."/>
            <person name="Li W.-J."/>
        </authorList>
    </citation>
    <scope>NUCLEOTIDE SEQUENCE [LARGE SCALE GENOMIC DNA]</scope>
    <source>
        <strain evidence="2 3">KCTC 12718</strain>
    </source>
</reference>
<gene>
    <name evidence="2" type="ORF">L2716_03060</name>
</gene>
<evidence type="ECO:0000313" key="3">
    <source>
        <dbReference type="Proteomes" id="UP001649381"/>
    </source>
</evidence>
<dbReference type="Proteomes" id="UP001649381">
    <property type="component" value="Unassembled WGS sequence"/>
</dbReference>
<protein>
    <submittedName>
        <fullName evidence="2">Uncharacterized protein</fullName>
    </submittedName>
</protein>
<evidence type="ECO:0000313" key="2">
    <source>
        <dbReference type="EMBL" id="MCF6136694.1"/>
    </source>
</evidence>
<keyword evidence="1" id="KW-0812">Transmembrane</keyword>
<keyword evidence="1" id="KW-1133">Transmembrane helix</keyword>
<keyword evidence="3" id="KW-1185">Reference proteome</keyword>
<dbReference type="EMBL" id="JAKIJS010000001">
    <property type="protein sequence ID" value="MCF6136694.1"/>
    <property type="molecule type" value="Genomic_DNA"/>
</dbReference>
<comment type="caution">
    <text evidence="2">The sequence shown here is derived from an EMBL/GenBank/DDBJ whole genome shotgun (WGS) entry which is preliminary data.</text>
</comment>
<keyword evidence="1" id="KW-0472">Membrane</keyword>
<feature type="transmembrane region" description="Helical" evidence="1">
    <location>
        <begin position="59"/>
        <end position="79"/>
    </location>
</feature>
<evidence type="ECO:0000256" key="1">
    <source>
        <dbReference type="SAM" id="Phobius"/>
    </source>
</evidence>
<sequence length="117" mass="13802">MRKYINWEIVVLLLALQWLINPFGFDLNDLFMERVFLIVFFALRLVIVVFKITFSTRVFWMFTLTFGFIGTVFTLNLFFTGKEQIASIFASLVIPLLIDDYKKWFGKSSEAEQTTSY</sequence>
<accession>A0ABS9GYH2</accession>
<feature type="transmembrane region" description="Helical" evidence="1">
    <location>
        <begin position="34"/>
        <end position="52"/>
    </location>
</feature>
<organism evidence="2 3">
    <name type="scientific">Pseudalkalibacillus berkeleyi</name>
    <dbReference type="NCBI Taxonomy" id="1069813"/>
    <lineage>
        <taxon>Bacteria</taxon>
        <taxon>Bacillati</taxon>
        <taxon>Bacillota</taxon>
        <taxon>Bacilli</taxon>
        <taxon>Bacillales</taxon>
        <taxon>Fictibacillaceae</taxon>
        <taxon>Pseudalkalibacillus</taxon>
    </lineage>
</organism>
<proteinExistence type="predicted"/>
<dbReference type="RefSeq" id="WP_236331663.1">
    <property type="nucleotide sequence ID" value="NZ_JAKIJS010000001.1"/>
</dbReference>
<name>A0ABS9GYH2_9BACL</name>